<dbReference type="AlphaFoldDB" id="A0A0G4GPF3"/>
<keyword evidence="2" id="KW-1133">Transmembrane helix</keyword>
<dbReference type="OrthoDB" id="10673876at2759"/>
<feature type="domain" description="EamA" evidence="3">
    <location>
        <begin position="88"/>
        <end position="235"/>
    </location>
</feature>
<dbReference type="Pfam" id="PF00892">
    <property type="entry name" value="EamA"/>
    <property type="match status" value="1"/>
</dbReference>
<keyword evidence="2" id="KW-0472">Membrane</keyword>
<feature type="transmembrane region" description="Helical" evidence="2">
    <location>
        <begin position="319"/>
        <end position="338"/>
    </location>
</feature>
<feature type="compositionally biased region" description="Low complexity" evidence="1">
    <location>
        <begin position="22"/>
        <end position="35"/>
    </location>
</feature>
<feature type="transmembrane region" description="Helical" evidence="2">
    <location>
        <begin position="249"/>
        <end position="268"/>
    </location>
</feature>
<feature type="transmembrane region" description="Helical" evidence="2">
    <location>
        <begin position="350"/>
        <end position="369"/>
    </location>
</feature>
<dbReference type="PANTHER" id="PTHR22911:SF135">
    <property type="entry name" value="BLR4310 PROTEIN"/>
    <property type="match status" value="1"/>
</dbReference>
<evidence type="ECO:0000313" key="5">
    <source>
        <dbReference type="Proteomes" id="UP000041254"/>
    </source>
</evidence>
<evidence type="ECO:0000313" key="4">
    <source>
        <dbReference type="EMBL" id="CEM32058.1"/>
    </source>
</evidence>
<feature type="compositionally biased region" description="Basic and acidic residues" evidence="1">
    <location>
        <begin position="417"/>
        <end position="428"/>
    </location>
</feature>
<dbReference type="GO" id="GO:0016020">
    <property type="term" value="C:membrane"/>
    <property type="evidence" value="ECO:0007669"/>
    <property type="project" value="InterPro"/>
</dbReference>
<name>A0A0G4GPF3_VITBC</name>
<dbReference type="InterPro" id="IPR000620">
    <property type="entry name" value="EamA_dom"/>
</dbReference>
<feature type="transmembrane region" description="Helical" evidence="2">
    <location>
        <begin position="159"/>
        <end position="178"/>
    </location>
</feature>
<feature type="transmembrane region" description="Helical" evidence="2">
    <location>
        <begin position="375"/>
        <end position="394"/>
    </location>
</feature>
<organism evidence="4 5">
    <name type="scientific">Vitrella brassicaformis (strain CCMP3155)</name>
    <dbReference type="NCBI Taxonomy" id="1169540"/>
    <lineage>
        <taxon>Eukaryota</taxon>
        <taxon>Sar</taxon>
        <taxon>Alveolata</taxon>
        <taxon>Colpodellida</taxon>
        <taxon>Vitrellaceae</taxon>
        <taxon>Vitrella</taxon>
    </lineage>
</organism>
<feature type="region of interest" description="Disordered" evidence="1">
    <location>
        <begin position="414"/>
        <end position="435"/>
    </location>
</feature>
<evidence type="ECO:0000259" key="3">
    <source>
        <dbReference type="Pfam" id="PF00892"/>
    </source>
</evidence>
<accession>A0A0G4GPF3</accession>
<gene>
    <name evidence="4" type="ORF">Vbra_23074</name>
</gene>
<feature type="transmembrane region" description="Helical" evidence="2">
    <location>
        <begin position="116"/>
        <end position="138"/>
    </location>
</feature>
<feature type="transmembrane region" description="Helical" evidence="2">
    <location>
        <begin position="90"/>
        <end position="110"/>
    </location>
</feature>
<protein>
    <recommendedName>
        <fullName evidence="3">EamA domain-containing protein</fullName>
    </recommendedName>
</protein>
<dbReference type="VEuPathDB" id="CryptoDB:Vbra_23074"/>
<dbReference type="EMBL" id="CDMY01000744">
    <property type="protein sequence ID" value="CEM32058.1"/>
    <property type="molecule type" value="Genomic_DNA"/>
</dbReference>
<dbReference type="SUPFAM" id="SSF103481">
    <property type="entry name" value="Multidrug resistance efflux transporter EmrE"/>
    <property type="match status" value="1"/>
</dbReference>
<feature type="region of interest" description="Disordered" evidence="1">
    <location>
        <begin position="22"/>
        <end position="55"/>
    </location>
</feature>
<proteinExistence type="predicted"/>
<evidence type="ECO:0000256" key="2">
    <source>
        <dbReference type="SAM" id="Phobius"/>
    </source>
</evidence>
<dbReference type="InParanoid" id="A0A0G4GPF3"/>
<keyword evidence="2" id="KW-0812">Transmembrane</keyword>
<feature type="transmembrane region" description="Helical" evidence="2">
    <location>
        <begin position="190"/>
        <end position="212"/>
    </location>
</feature>
<dbReference type="PANTHER" id="PTHR22911">
    <property type="entry name" value="ACYL-MALONYL CONDENSING ENZYME-RELATED"/>
    <property type="match status" value="1"/>
</dbReference>
<feature type="transmembrane region" description="Helical" evidence="2">
    <location>
        <begin position="219"/>
        <end position="237"/>
    </location>
</feature>
<keyword evidence="5" id="KW-1185">Reference proteome</keyword>
<dbReference type="Proteomes" id="UP000041254">
    <property type="component" value="Unassembled WGS sequence"/>
</dbReference>
<sequence length="435" mass="45798">MAAALQVGEDSAEVTYVASATATTTSPGLSAATTSPGLSAAPDADQEQMPTPGKKDLTELSIEVAAEADGERCNGMARWWEGLSDPVKGVHIVMVGVIALAPAPVVIRLAGNALDLWTYIVIRQLFLLPSIALCLLCQKIAQSRKTCEKLTTILVRDGNVRRTIGTTGLIAAFLLGWAQNLLPWAIMETTAANVMGILATSPLFAALCSWLVLRQPTTLRLWLAMLGTAAGVAMICLGEQQGGEGKGLFGIFLALIMSVVWGSMFFYSKLAARRVEHFDVVYCNTWTGVFALVLGVVCGYVFADGLNFAKVAAEGGPSGVFWCAVHGILIQPLAFTALSAGARYLLPAQVSLLTLLEIPLAPLLVFAVFGEVPGLLSFGGLLVVVVTLIVYFTVELRNQKQSTKTAAGSMAALQADKQADGTEGRGEEGGEGAYA</sequence>
<feature type="transmembrane region" description="Helical" evidence="2">
    <location>
        <begin position="280"/>
        <end position="303"/>
    </location>
</feature>
<evidence type="ECO:0000256" key="1">
    <source>
        <dbReference type="SAM" id="MobiDB-lite"/>
    </source>
</evidence>
<reference evidence="4 5" key="1">
    <citation type="submission" date="2014-11" db="EMBL/GenBank/DDBJ databases">
        <authorList>
            <person name="Zhu J."/>
            <person name="Qi W."/>
            <person name="Song R."/>
        </authorList>
    </citation>
    <scope>NUCLEOTIDE SEQUENCE [LARGE SCALE GENOMIC DNA]</scope>
</reference>
<dbReference type="InterPro" id="IPR037185">
    <property type="entry name" value="EmrE-like"/>
</dbReference>